<evidence type="ECO:0000313" key="3">
    <source>
        <dbReference type="Proteomes" id="UP000293289"/>
    </source>
</evidence>
<protein>
    <submittedName>
        <fullName evidence="2">Uncharacterized protein</fullName>
    </submittedName>
</protein>
<reference evidence="2 3" key="1">
    <citation type="submission" date="2019-02" db="EMBL/GenBank/DDBJ databases">
        <title>Genomic Encyclopedia of Type Strains, Phase IV (KMG-IV): sequencing the most valuable type-strain genomes for metagenomic binning, comparative biology and taxonomic classification.</title>
        <authorList>
            <person name="Goeker M."/>
        </authorList>
    </citation>
    <scope>NUCLEOTIDE SEQUENCE [LARGE SCALE GENOMIC DNA]</scope>
    <source>
        <strain evidence="2 3">DSM 43045</strain>
    </source>
</reference>
<feature type="region of interest" description="Disordered" evidence="1">
    <location>
        <begin position="1"/>
        <end position="25"/>
    </location>
</feature>
<proteinExistence type="predicted"/>
<dbReference type="OrthoDB" id="7942934at2"/>
<dbReference type="Proteomes" id="UP000293289">
    <property type="component" value="Unassembled WGS sequence"/>
</dbReference>
<gene>
    <name evidence="2" type="ORF">EV187_3536</name>
</gene>
<accession>A0A4Q7M8V7</accession>
<evidence type="ECO:0000313" key="2">
    <source>
        <dbReference type="EMBL" id="RZS63627.1"/>
    </source>
</evidence>
<keyword evidence="3" id="KW-1185">Reference proteome</keyword>
<dbReference type="EMBL" id="SGWY01000004">
    <property type="protein sequence ID" value="RZS63627.1"/>
    <property type="molecule type" value="Genomic_DNA"/>
</dbReference>
<organism evidence="2 3">
    <name type="scientific">Agromyces ramosus</name>
    <dbReference type="NCBI Taxonomy" id="33879"/>
    <lineage>
        <taxon>Bacteria</taxon>
        <taxon>Bacillati</taxon>
        <taxon>Actinomycetota</taxon>
        <taxon>Actinomycetes</taxon>
        <taxon>Micrococcales</taxon>
        <taxon>Microbacteriaceae</taxon>
        <taxon>Agromyces</taxon>
    </lineage>
</organism>
<evidence type="ECO:0000256" key="1">
    <source>
        <dbReference type="SAM" id="MobiDB-lite"/>
    </source>
</evidence>
<sequence>MDDGERRRRPIPSDRRGDLLAGARDEAARRRPADLLTRWSTDATVGPSPVDLRTSVAFDALALDAAEAYEGVLLSPVTPLGSTSVLAPTSQDRALSTIRASEVVSDPTNVLALECGRRLRADPTAHVRLCTTHQVLRMQPAGNEPGRTLHFRLFVLADAGPGLADDGFEVAAVVSQLEAHRRILDLAGRTRDVHWNRPAAIVRSDGTSPALLERVLTAIGSAQPDVDVRTEPLVSDYYHGLRVGYGVHTANGDFAEIVDLGLFDWVAQLTSNRRHRFVASAIGIQLLAMLFTDA</sequence>
<name>A0A4Q7M8V7_9MICO</name>
<comment type="caution">
    <text evidence="2">The sequence shown here is derived from an EMBL/GenBank/DDBJ whole genome shotgun (WGS) entry which is preliminary data.</text>
</comment>
<dbReference type="AlphaFoldDB" id="A0A4Q7M8V7"/>
<dbReference type="RefSeq" id="WP_130354360.1">
    <property type="nucleotide sequence ID" value="NZ_SGWY01000004.1"/>
</dbReference>